<organism evidence="2 3">
    <name type="scientific">Cellulomonas oligotrophica</name>
    <dbReference type="NCBI Taxonomy" id="931536"/>
    <lineage>
        <taxon>Bacteria</taxon>
        <taxon>Bacillati</taxon>
        <taxon>Actinomycetota</taxon>
        <taxon>Actinomycetes</taxon>
        <taxon>Micrococcales</taxon>
        <taxon>Cellulomonadaceae</taxon>
        <taxon>Cellulomonas</taxon>
    </lineage>
</organism>
<dbReference type="AlphaFoldDB" id="A0A7Y9JYG0"/>
<evidence type="ECO:0000313" key="3">
    <source>
        <dbReference type="Proteomes" id="UP000577956"/>
    </source>
</evidence>
<accession>A0A7Y9JYG0</accession>
<dbReference type="RefSeq" id="WP_140460120.1">
    <property type="nucleotide sequence ID" value="NZ_BAABFI010000010.1"/>
</dbReference>
<sequence>MRGQADDPLPRSEFMREYLGAWDDVDWSEQRRRARVLADAHRRRRIAWSLMTHPKADVIADTMPTEYRRWGREQCTAKHGHGYICARLIGHTGRHAAGSTVRVTAVWSDGAR</sequence>
<dbReference type="EMBL" id="JACCBK010000001">
    <property type="protein sequence ID" value="NYD87798.1"/>
    <property type="molecule type" value="Genomic_DNA"/>
</dbReference>
<reference evidence="2 3" key="1">
    <citation type="submission" date="2020-07" db="EMBL/GenBank/DDBJ databases">
        <title>Sequencing the genomes of 1000 actinobacteria strains.</title>
        <authorList>
            <person name="Klenk H.-P."/>
        </authorList>
    </citation>
    <scope>NUCLEOTIDE SEQUENCE [LARGE SCALE GENOMIC DNA]</scope>
    <source>
        <strain evidence="2 3">DSM 24482</strain>
    </source>
</reference>
<dbReference type="Proteomes" id="UP000577956">
    <property type="component" value="Unassembled WGS sequence"/>
</dbReference>
<name>A0A7Y9JYG0_9CELL</name>
<evidence type="ECO:0000313" key="4">
    <source>
        <dbReference type="Proteomes" id="UP000618382"/>
    </source>
</evidence>
<protein>
    <submittedName>
        <fullName evidence="2">Uncharacterized protein</fullName>
    </submittedName>
</protein>
<proteinExistence type="predicted"/>
<dbReference type="Proteomes" id="UP000618382">
    <property type="component" value="Unassembled WGS sequence"/>
</dbReference>
<evidence type="ECO:0000313" key="1">
    <source>
        <dbReference type="EMBL" id="GIG32997.1"/>
    </source>
</evidence>
<dbReference type="EMBL" id="BONN01000005">
    <property type="protein sequence ID" value="GIG32997.1"/>
    <property type="molecule type" value="Genomic_DNA"/>
</dbReference>
<comment type="caution">
    <text evidence="2">The sequence shown here is derived from an EMBL/GenBank/DDBJ whole genome shotgun (WGS) entry which is preliminary data.</text>
</comment>
<reference evidence="1 4" key="2">
    <citation type="submission" date="2021-01" db="EMBL/GenBank/DDBJ databases">
        <title>Whole genome shotgun sequence of Cellulomonas oligotrophica NBRC 109435.</title>
        <authorList>
            <person name="Komaki H."/>
            <person name="Tamura T."/>
        </authorList>
    </citation>
    <scope>NUCLEOTIDE SEQUENCE [LARGE SCALE GENOMIC DNA]</scope>
    <source>
        <strain evidence="1 4">NBRC 109435</strain>
    </source>
</reference>
<gene>
    <name evidence="2" type="ORF">BKA21_003347</name>
    <name evidence="1" type="ORF">Col01nite_21560</name>
</gene>
<evidence type="ECO:0000313" key="2">
    <source>
        <dbReference type="EMBL" id="NYD87798.1"/>
    </source>
</evidence>
<keyword evidence="4" id="KW-1185">Reference proteome</keyword>